<comment type="caution">
    <text evidence="2">The sequence shown here is derived from an EMBL/GenBank/DDBJ whole genome shotgun (WGS) entry which is preliminary data.</text>
</comment>
<evidence type="ECO:0000256" key="1">
    <source>
        <dbReference type="SAM" id="MobiDB-lite"/>
    </source>
</evidence>
<dbReference type="SUPFAM" id="SSF110296">
    <property type="entry name" value="Oligoxyloglucan reducing end-specific cellobiohydrolase"/>
    <property type="match status" value="1"/>
</dbReference>
<feature type="compositionally biased region" description="Low complexity" evidence="1">
    <location>
        <begin position="70"/>
        <end position="81"/>
    </location>
</feature>
<dbReference type="Gene3D" id="2.130.10.10">
    <property type="entry name" value="YVTN repeat-like/Quinoprotein amine dehydrogenase"/>
    <property type="match status" value="1"/>
</dbReference>
<proteinExistence type="predicted"/>
<feature type="region of interest" description="Disordered" evidence="1">
    <location>
        <begin position="57"/>
        <end position="97"/>
    </location>
</feature>
<accession>A0ABU0QCY5</accession>
<dbReference type="InterPro" id="IPR015943">
    <property type="entry name" value="WD40/YVTN_repeat-like_dom_sf"/>
</dbReference>
<organism evidence="2 3">
    <name type="scientific">Streptomyces achromogenes</name>
    <dbReference type="NCBI Taxonomy" id="67255"/>
    <lineage>
        <taxon>Bacteria</taxon>
        <taxon>Bacillati</taxon>
        <taxon>Actinomycetota</taxon>
        <taxon>Actinomycetes</taxon>
        <taxon>Kitasatosporales</taxon>
        <taxon>Streptomycetaceae</taxon>
        <taxon>Streptomyces</taxon>
    </lineage>
</organism>
<dbReference type="Proteomes" id="UP001243364">
    <property type="component" value="Unassembled WGS sequence"/>
</dbReference>
<evidence type="ECO:0000313" key="2">
    <source>
        <dbReference type="EMBL" id="MDQ0687643.1"/>
    </source>
</evidence>
<evidence type="ECO:0000313" key="3">
    <source>
        <dbReference type="Proteomes" id="UP001243364"/>
    </source>
</evidence>
<sequence>MAAGARDVWPATGGAARARVLHSSDRGTAWRAAEVPAGDPARGVLALAFRDRTHGLAVGGDHRPDQPFPAGRATTTDGGRTWRPAAGPPPAYRSGVA</sequence>
<reference evidence="2 3" key="1">
    <citation type="submission" date="2023-07" db="EMBL/GenBank/DDBJ databases">
        <title>Comparative genomics of wheat-associated soil bacteria to identify genetic determinants of phenazine resistance.</title>
        <authorList>
            <person name="Mouncey N."/>
        </authorList>
    </citation>
    <scope>NUCLEOTIDE SEQUENCE [LARGE SCALE GENOMIC DNA]</scope>
    <source>
        <strain evidence="2 3">W4I19-2</strain>
    </source>
</reference>
<keyword evidence="3" id="KW-1185">Reference proteome</keyword>
<protein>
    <submittedName>
        <fullName evidence="2">Photosystem II stability/assembly factor-like uncharacterized protein</fullName>
    </submittedName>
</protein>
<gene>
    <name evidence="2" type="ORF">QFZ56_006606</name>
</gene>
<dbReference type="EMBL" id="JAUSYA010000001">
    <property type="protein sequence ID" value="MDQ0687643.1"/>
    <property type="molecule type" value="Genomic_DNA"/>
</dbReference>
<name>A0ABU0QCY5_STRAH</name>